<evidence type="ECO:0000313" key="3">
    <source>
        <dbReference type="Proteomes" id="UP000765509"/>
    </source>
</evidence>
<protein>
    <recommendedName>
        <fullName evidence="1">Reverse transcriptase Ty1/copia-type domain-containing protein</fullName>
    </recommendedName>
</protein>
<comment type="caution">
    <text evidence="2">The sequence shown here is derived from an EMBL/GenBank/DDBJ whole genome shotgun (WGS) entry which is preliminary data.</text>
</comment>
<name>A0A9Q3H5B8_9BASI</name>
<reference evidence="2" key="1">
    <citation type="submission" date="2021-03" db="EMBL/GenBank/DDBJ databases">
        <title>Draft genome sequence of rust myrtle Austropuccinia psidii MF-1, a brazilian biotype.</title>
        <authorList>
            <person name="Quecine M.C."/>
            <person name="Pachon D.M.R."/>
            <person name="Bonatelli M.L."/>
            <person name="Correr F.H."/>
            <person name="Franceschini L.M."/>
            <person name="Leite T.F."/>
            <person name="Margarido G.R.A."/>
            <person name="Almeida C.A."/>
            <person name="Ferrarezi J.A."/>
            <person name="Labate C.A."/>
        </authorList>
    </citation>
    <scope>NUCLEOTIDE SEQUENCE</scope>
    <source>
        <strain evidence="2">MF-1</strain>
    </source>
</reference>
<keyword evidence="3" id="KW-1185">Reference proteome</keyword>
<feature type="domain" description="Reverse transcriptase Ty1/copia-type" evidence="1">
    <location>
        <begin position="3"/>
        <end position="80"/>
    </location>
</feature>
<sequence>MNFIQTLISFAALRNLSFHQVDIKNAFLNAPLIKTVNLSIPQGLDLNQQKICLPLNKAINGLKQAPLAWYERLGNWLMKIDLILVYYSGASQPQLGCILMLITLQFLYPMSISKEFEIKDIGAADLILEVKIYHFNDFISLDKQHFIKSLLRLYFLDKCKPILTPQPPQTHMGPALEEKLVKFKALKVNYPSAIGSINYLNTAT</sequence>
<evidence type="ECO:0000313" key="2">
    <source>
        <dbReference type="EMBL" id="MBW0492518.1"/>
    </source>
</evidence>
<organism evidence="2 3">
    <name type="scientific">Austropuccinia psidii MF-1</name>
    <dbReference type="NCBI Taxonomy" id="1389203"/>
    <lineage>
        <taxon>Eukaryota</taxon>
        <taxon>Fungi</taxon>
        <taxon>Dikarya</taxon>
        <taxon>Basidiomycota</taxon>
        <taxon>Pucciniomycotina</taxon>
        <taxon>Pucciniomycetes</taxon>
        <taxon>Pucciniales</taxon>
        <taxon>Sphaerophragmiaceae</taxon>
        <taxon>Austropuccinia</taxon>
    </lineage>
</organism>
<dbReference type="Proteomes" id="UP000765509">
    <property type="component" value="Unassembled WGS sequence"/>
</dbReference>
<dbReference type="AlphaFoldDB" id="A0A9Q3H5B8"/>
<evidence type="ECO:0000259" key="1">
    <source>
        <dbReference type="Pfam" id="PF07727"/>
    </source>
</evidence>
<accession>A0A9Q3H5B8</accession>
<proteinExistence type="predicted"/>
<dbReference type="InterPro" id="IPR013103">
    <property type="entry name" value="RVT_2"/>
</dbReference>
<dbReference type="EMBL" id="AVOT02011622">
    <property type="protein sequence ID" value="MBW0492518.1"/>
    <property type="molecule type" value="Genomic_DNA"/>
</dbReference>
<gene>
    <name evidence="2" type="ORF">O181_032233</name>
</gene>
<dbReference type="Pfam" id="PF07727">
    <property type="entry name" value="RVT_2"/>
    <property type="match status" value="1"/>
</dbReference>